<keyword evidence="3" id="KW-1185">Reference proteome</keyword>
<dbReference type="RefSeq" id="WP_145736236.1">
    <property type="nucleotide sequence ID" value="NZ_VITR01000022.1"/>
</dbReference>
<dbReference type="EMBL" id="VITR01000022">
    <property type="protein sequence ID" value="TWB35149.1"/>
    <property type="molecule type" value="Genomic_DNA"/>
</dbReference>
<dbReference type="OrthoDB" id="128473at2"/>
<proteinExistence type="predicted"/>
<dbReference type="Pfam" id="PF07638">
    <property type="entry name" value="Sigma70_ECF"/>
    <property type="match status" value="1"/>
</dbReference>
<dbReference type="InterPro" id="IPR036388">
    <property type="entry name" value="WH-like_DNA-bd_sf"/>
</dbReference>
<sequence>MSDTIQDLVVPSDDPEVVRTADALLPLFYEDLHRLARRERRRLPSDTLQTTALIHEAYLKLRSTAGFNDHSHFLRASALAMRHVLVNRARDRLAGKRGGGAAVLPLEDEMLPHSSFQSDSRILEVNDALGQLATLNLRLARVVECRFFAGYSEAETAQALGVTDRTVRRDWTKARAWLLHALSLNADASDAEPLAVHPHRLPS</sequence>
<dbReference type="GO" id="GO:0003700">
    <property type="term" value="F:DNA-binding transcription factor activity"/>
    <property type="evidence" value="ECO:0007669"/>
    <property type="project" value="InterPro"/>
</dbReference>
<dbReference type="SUPFAM" id="SSF88659">
    <property type="entry name" value="Sigma3 and sigma4 domains of RNA polymerase sigma factors"/>
    <property type="match status" value="1"/>
</dbReference>
<evidence type="ECO:0000259" key="1">
    <source>
        <dbReference type="Pfam" id="PF07638"/>
    </source>
</evidence>
<dbReference type="InterPro" id="IPR011517">
    <property type="entry name" value="RNA_pol_sigma70_ECF-like"/>
</dbReference>
<dbReference type="InterPro" id="IPR014284">
    <property type="entry name" value="RNA_pol_sigma-70_dom"/>
</dbReference>
<feature type="domain" description="RNA polymerase sigma-70 ECF-like HTH" evidence="1">
    <location>
        <begin position="20"/>
        <end position="182"/>
    </location>
</feature>
<organism evidence="2 3">
    <name type="scientific">Nitrospirillum amazonense</name>
    <dbReference type="NCBI Taxonomy" id="28077"/>
    <lineage>
        <taxon>Bacteria</taxon>
        <taxon>Pseudomonadati</taxon>
        <taxon>Pseudomonadota</taxon>
        <taxon>Alphaproteobacteria</taxon>
        <taxon>Rhodospirillales</taxon>
        <taxon>Azospirillaceae</taxon>
        <taxon>Nitrospirillum</taxon>
    </lineage>
</organism>
<dbReference type="InterPro" id="IPR053812">
    <property type="entry name" value="HTH_Sigma70_ECF-like"/>
</dbReference>
<dbReference type="Proteomes" id="UP000315751">
    <property type="component" value="Unassembled WGS sequence"/>
</dbReference>
<dbReference type="Gene3D" id="1.10.10.10">
    <property type="entry name" value="Winged helix-like DNA-binding domain superfamily/Winged helix DNA-binding domain"/>
    <property type="match status" value="1"/>
</dbReference>
<gene>
    <name evidence="2" type="ORF">FBZ90_12241</name>
</gene>
<dbReference type="InterPro" id="IPR013324">
    <property type="entry name" value="RNA_pol_sigma_r3/r4-like"/>
</dbReference>
<dbReference type="AlphaFoldDB" id="A0A560GNA1"/>
<dbReference type="GO" id="GO:0006352">
    <property type="term" value="P:DNA-templated transcription initiation"/>
    <property type="evidence" value="ECO:0007669"/>
    <property type="project" value="InterPro"/>
</dbReference>
<evidence type="ECO:0000313" key="2">
    <source>
        <dbReference type="EMBL" id="TWB35149.1"/>
    </source>
</evidence>
<accession>A0A560GNA1</accession>
<protein>
    <submittedName>
        <fullName evidence="2">RNA polymerase ECF family sigma subunit</fullName>
    </submittedName>
</protein>
<dbReference type="NCBIfam" id="TIGR02937">
    <property type="entry name" value="sigma70-ECF"/>
    <property type="match status" value="1"/>
</dbReference>
<evidence type="ECO:0000313" key="3">
    <source>
        <dbReference type="Proteomes" id="UP000315751"/>
    </source>
</evidence>
<reference evidence="2 3" key="1">
    <citation type="submission" date="2019-06" db="EMBL/GenBank/DDBJ databases">
        <title>Genomic Encyclopedia of Type Strains, Phase IV (KMG-V): Genome sequencing to study the core and pangenomes of soil and plant-associated prokaryotes.</title>
        <authorList>
            <person name="Whitman W."/>
        </authorList>
    </citation>
    <scope>NUCLEOTIDE SEQUENCE [LARGE SCALE GENOMIC DNA]</scope>
    <source>
        <strain evidence="2 3">BR 11622</strain>
    </source>
</reference>
<name>A0A560GNA1_9PROT</name>
<dbReference type="NCBIfam" id="TIGR02999">
    <property type="entry name" value="Sig-70_X6"/>
    <property type="match status" value="1"/>
</dbReference>
<comment type="caution">
    <text evidence="2">The sequence shown here is derived from an EMBL/GenBank/DDBJ whole genome shotgun (WGS) entry which is preliminary data.</text>
</comment>